<dbReference type="PANTHER" id="PTHR34606:SF4">
    <property type="entry name" value="OUTER MEMBRANE LIPOPROTEIN DOLP"/>
    <property type="match status" value="1"/>
</dbReference>
<dbReference type="PROSITE" id="PS50914">
    <property type="entry name" value="BON"/>
    <property type="match status" value="3"/>
</dbReference>
<feature type="domain" description="BON" evidence="2">
    <location>
        <begin position="3"/>
        <end position="71"/>
    </location>
</feature>
<evidence type="ECO:0000313" key="3">
    <source>
        <dbReference type="EMBL" id="QEL19883.1"/>
    </source>
</evidence>
<dbReference type="Proteomes" id="UP000324974">
    <property type="component" value="Chromosome"/>
</dbReference>
<dbReference type="Pfam" id="PF04972">
    <property type="entry name" value="BON"/>
    <property type="match status" value="3"/>
</dbReference>
<evidence type="ECO:0000313" key="4">
    <source>
        <dbReference type="Proteomes" id="UP000324974"/>
    </source>
</evidence>
<evidence type="ECO:0000259" key="2">
    <source>
        <dbReference type="PROSITE" id="PS50914"/>
    </source>
</evidence>
<proteinExistence type="predicted"/>
<dbReference type="KEGG" id="lrs:PX52LOC_06964"/>
<dbReference type="EMBL" id="CP042425">
    <property type="protein sequence ID" value="QEL19883.1"/>
    <property type="molecule type" value="Genomic_DNA"/>
</dbReference>
<dbReference type="PANTHER" id="PTHR34606">
    <property type="entry name" value="BON DOMAIN-CONTAINING PROTEIN"/>
    <property type="match status" value="1"/>
</dbReference>
<evidence type="ECO:0000256" key="1">
    <source>
        <dbReference type="ARBA" id="ARBA00022729"/>
    </source>
</evidence>
<dbReference type="InterPro" id="IPR014004">
    <property type="entry name" value="Transpt-assoc_nodulatn_dom_bac"/>
</dbReference>
<dbReference type="OrthoDB" id="870892at2"/>
<dbReference type="SMART" id="SM00749">
    <property type="entry name" value="BON"/>
    <property type="match status" value="2"/>
</dbReference>
<name>A0A5C1AP20_9BACT</name>
<sequence>MKTDSQLQKDVMDEIKWEPSTTAAAVGVTAKDGVVTLTGTVASYAEKWAAERAAQRVEGVKGLAQEIAIKPFGFHVKNDTEIADAAVTALKWHVWVPGGVQATVAQGWVTLKGTADREYQRTAAHDAVCFMPGVKGVSNDITLKPTVKPAGVKDQIEKAFVRNAEIDAGTVKVTADGGAVTLTGSVRSWNEKDQAGTAAWNAPGVNSVTNDIAVSYT</sequence>
<gene>
    <name evidence="3" type="ORF">PX52LOC_06964</name>
</gene>
<accession>A0A5C1AP20</accession>
<keyword evidence="1" id="KW-0732">Signal</keyword>
<feature type="domain" description="BON" evidence="2">
    <location>
        <begin position="78"/>
        <end position="145"/>
    </location>
</feature>
<keyword evidence="4" id="KW-1185">Reference proteome</keyword>
<feature type="domain" description="BON" evidence="2">
    <location>
        <begin position="148"/>
        <end position="216"/>
    </location>
</feature>
<dbReference type="Gene3D" id="3.30.1340.30">
    <property type="match status" value="3"/>
</dbReference>
<organism evidence="3 4">
    <name type="scientific">Limnoglobus roseus</name>
    <dbReference type="NCBI Taxonomy" id="2598579"/>
    <lineage>
        <taxon>Bacteria</taxon>
        <taxon>Pseudomonadati</taxon>
        <taxon>Planctomycetota</taxon>
        <taxon>Planctomycetia</taxon>
        <taxon>Gemmatales</taxon>
        <taxon>Gemmataceae</taxon>
        <taxon>Limnoglobus</taxon>
    </lineage>
</organism>
<dbReference type="InterPro" id="IPR007055">
    <property type="entry name" value="BON_dom"/>
</dbReference>
<protein>
    <submittedName>
        <fullName evidence="3">BON domain-containing protein</fullName>
    </submittedName>
</protein>
<dbReference type="InterPro" id="IPR051686">
    <property type="entry name" value="Lipoprotein_DolP"/>
</dbReference>
<dbReference type="AlphaFoldDB" id="A0A5C1AP20"/>
<reference evidence="4" key="1">
    <citation type="submission" date="2019-08" db="EMBL/GenBank/DDBJ databases">
        <title>Limnoglobus roseus gen. nov., sp. nov., a novel freshwater planctomycete with a giant genome from the family Gemmataceae.</title>
        <authorList>
            <person name="Kulichevskaya I.S."/>
            <person name="Naumoff D.G."/>
            <person name="Miroshnikov K."/>
            <person name="Ivanova A."/>
            <person name="Philippov D.A."/>
            <person name="Hakobyan A."/>
            <person name="Rijpstra I.C."/>
            <person name="Sinninghe Damste J.S."/>
            <person name="Liesack W."/>
            <person name="Dedysh S.N."/>
        </authorList>
    </citation>
    <scope>NUCLEOTIDE SEQUENCE [LARGE SCALE GENOMIC DNA]</scope>
    <source>
        <strain evidence="4">PX52</strain>
    </source>
</reference>